<proteinExistence type="predicted"/>
<accession>A0ABP8IUK3</accession>
<dbReference type="EMBL" id="BAABHA010000001">
    <property type="protein sequence ID" value="GAA4374012.1"/>
    <property type="molecule type" value="Genomic_DNA"/>
</dbReference>
<organism evidence="2 3">
    <name type="scientific">Hymenobacter koreensis</name>
    <dbReference type="NCBI Taxonomy" id="1084523"/>
    <lineage>
        <taxon>Bacteria</taxon>
        <taxon>Pseudomonadati</taxon>
        <taxon>Bacteroidota</taxon>
        <taxon>Cytophagia</taxon>
        <taxon>Cytophagales</taxon>
        <taxon>Hymenobacteraceae</taxon>
        <taxon>Hymenobacter</taxon>
    </lineage>
</organism>
<sequence>MISIALLQLGTSALLAFNNWPAPPSTFGAKVDGKALTGNPGSNNCLLMMNALNVGANMADGSYVTVEIMPAAFPKLPVTLSASGGSLEKYAKIFYYPKGIKDAMNMYTSVGSTGTVTITRYNAAARTIAGTFSGQLVRGPGSKATVKTVQLTDGRFDVTFNKM</sequence>
<keyword evidence="1" id="KW-0732">Signal</keyword>
<evidence type="ECO:0000313" key="2">
    <source>
        <dbReference type="EMBL" id="GAA4374012.1"/>
    </source>
</evidence>
<protein>
    <recommendedName>
        <fullName evidence="4">Lipocalin-like domain-containing protein</fullName>
    </recommendedName>
</protein>
<feature type="chain" id="PRO_5045084251" description="Lipocalin-like domain-containing protein" evidence="1">
    <location>
        <begin position="17"/>
        <end position="163"/>
    </location>
</feature>
<evidence type="ECO:0000313" key="3">
    <source>
        <dbReference type="Proteomes" id="UP001500454"/>
    </source>
</evidence>
<keyword evidence="3" id="KW-1185">Reference proteome</keyword>
<evidence type="ECO:0008006" key="4">
    <source>
        <dbReference type="Google" id="ProtNLM"/>
    </source>
</evidence>
<dbReference type="RefSeq" id="WP_345221092.1">
    <property type="nucleotide sequence ID" value="NZ_BAABHA010000001.1"/>
</dbReference>
<feature type="signal peptide" evidence="1">
    <location>
        <begin position="1"/>
        <end position="16"/>
    </location>
</feature>
<comment type="caution">
    <text evidence="2">The sequence shown here is derived from an EMBL/GenBank/DDBJ whole genome shotgun (WGS) entry which is preliminary data.</text>
</comment>
<dbReference type="Proteomes" id="UP001500454">
    <property type="component" value="Unassembled WGS sequence"/>
</dbReference>
<evidence type="ECO:0000256" key="1">
    <source>
        <dbReference type="SAM" id="SignalP"/>
    </source>
</evidence>
<gene>
    <name evidence="2" type="ORF">GCM10023186_05140</name>
</gene>
<reference evidence="3" key="1">
    <citation type="journal article" date="2019" name="Int. J. Syst. Evol. Microbiol.">
        <title>The Global Catalogue of Microorganisms (GCM) 10K type strain sequencing project: providing services to taxonomists for standard genome sequencing and annotation.</title>
        <authorList>
            <consortium name="The Broad Institute Genomics Platform"/>
            <consortium name="The Broad Institute Genome Sequencing Center for Infectious Disease"/>
            <person name="Wu L."/>
            <person name="Ma J."/>
        </authorList>
    </citation>
    <scope>NUCLEOTIDE SEQUENCE [LARGE SCALE GENOMIC DNA]</scope>
    <source>
        <strain evidence="3">JCM 17924</strain>
    </source>
</reference>
<name>A0ABP8IUK3_9BACT</name>